<keyword evidence="1" id="KW-0805">Transcription regulation</keyword>
<accession>A0A1N7N9I9</accession>
<dbReference type="InterPro" id="IPR000524">
    <property type="entry name" value="Tscrpt_reg_HTH_GntR"/>
</dbReference>
<evidence type="ECO:0000313" key="5">
    <source>
        <dbReference type="EMBL" id="SIS95025.1"/>
    </source>
</evidence>
<gene>
    <name evidence="5" type="ORF">SAMN05421774_103223</name>
</gene>
<feature type="domain" description="HTH gntR-type" evidence="4">
    <location>
        <begin position="18"/>
        <end position="85"/>
    </location>
</feature>
<name>A0A1N7N9I9_9RHOB</name>
<dbReference type="SUPFAM" id="SSF46785">
    <property type="entry name" value="Winged helix' DNA-binding domain"/>
    <property type="match status" value="1"/>
</dbReference>
<dbReference type="PRINTS" id="PR00035">
    <property type="entry name" value="HTHGNTR"/>
</dbReference>
<dbReference type="PROSITE" id="PS50949">
    <property type="entry name" value="HTH_GNTR"/>
    <property type="match status" value="1"/>
</dbReference>
<dbReference type="GO" id="GO:0003700">
    <property type="term" value="F:DNA-binding transcription factor activity"/>
    <property type="evidence" value="ECO:0007669"/>
    <property type="project" value="InterPro"/>
</dbReference>
<evidence type="ECO:0000313" key="6">
    <source>
        <dbReference type="Proteomes" id="UP000186141"/>
    </source>
</evidence>
<dbReference type="RefSeq" id="WP_083701205.1">
    <property type="nucleotide sequence ID" value="NZ_BMEH01000003.1"/>
</dbReference>
<keyword evidence="3" id="KW-0804">Transcription</keyword>
<protein>
    <submittedName>
        <fullName evidence="5">DNA-binding transcriptional regulator, GntR family</fullName>
    </submittedName>
</protein>
<dbReference type="CDD" id="cd07377">
    <property type="entry name" value="WHTH_GntR"/>
    <property type="match status" value="1"/>
</dbReference>
<dbReference type="Gene3D" id="1.10.10.10">
    <property type="entry name" value="Winged helix-like DNA-binding domain superfamily/Winged helix DNA-binding domain"/>
    <property type="match status" value="1"/>
</dbReference>
<dbReference type="InterPro" id="IPR011711">
    <property type="entry name" value="GntR_C"/>
</dbReference>
<dbReference type="SUPFAM" id="SSF48008">
    <property type="entry name" value="GntR ligand-binding domain-like"/>
    <property type="match status" value="1"/>
</dbReference>
<sequence>MSSDDTQPMQRIEPVKRRTFREQIAESLRTLIMSGELAPGSQIIEADLAERFGVSRGPLREALRQLIEDGLLVTVPYTGTHVVDLSLKDIREIFSLRTALEIFAFEQVWNRRDDSFRHELARRHDDLLRSIQAGDDEKSILDELALHSCVYEHSGHQLLLETWMGLRGKLQLYWAAHHRAHGRRGPHPEGHRLYVEAAMGTDLNAMITEVREHMLRGSSKTEAFLESSLLTGKLI</sequence>
<dbReference type="AlphaFoldDB" id="A0A1N7N9I9"/>
<dbReference type="STRING" id="1086013.SAMN05421774_103223"/>
<reference evidence="5 6" key="1">
    <citation type="submission" date="2017-01" db="EMBL/GenBank/DDBJ databases">
        <authorList>
            <person name="Mah S.A."/>
            <person name="Swanson W.J."/>
            <person name="Moy G.W."/>
            <person name="Vacquier V.D."/>
        </authorList>
    </citation>
    <scope>NUCLEOTIDE SEQUENCE [LARGE SCALE GENOMIC DNA]</scope>
    <source>
        <strain evidence="5 6">DSM 26375</strain>
    </source>
</reference>
<proteinExistence type="predicted"/>
<dbReference type="EMBL" id="FTOT01000003">
    <property type="protein sequence ID" value="SIS95025.1"/>
    <property type="molecule type" value="Genomic_DNA"/>
</dbReference>
<keyword evidence="2 5" id="KW-0238">DNA-binding</keyword>
<dbReference type="Pfam" id="PF00392">
    <property type="entry name" value="GntR"/>
    <property type="match status" value="1"/>
</dbReference>
<dbReference type="GO" id="GO:0003677">
    <property type="term" value="F:DNA binding"/>
    <property type="evidence" value="ECO:0007669"/>
    <property type="project" value="UniProtKB-KW"/>
</dbReference>
<dbReference type="InterPro" id="IPR036390">
    <property type="entry name" value="WH_DNA-bd_sf"/>
</dbReference>
<keyword evidence="6" id="KW-1185">Reference proteome</keyword>
<evidence type="ECO:0000256" key="2">
    <source>
        <dbReference type="ARBA" id="ARBA00023125"/>
    </source>
</evidence>
<dbReference type="SMART" id="SM00345">
    <property type="entry name" value="HTH_GNTR"/>
    <property type="match status" value="1"/>
</dbReference>
<evidence type="ECO:0000256" key="1">
    <source>
        <dbReference type="ARBA" id="ARBA00023015"/>
    </source>
</evidence>
<evidence type="ECO:0000256" key="3">
    <source>
        <dbReference type="ARBA" id="ARBA00023163"/>
    </source>
</evidence>
<dbReference type="Gene3D" id="1.20.120.530">
    <property type="entry name" value="GntR ligand-binding domain-like"/>
    <property type="match status" value="1"/>
</dbReference>
<dbReference type="PANTHER" id="PTHR43537:SF24">
    <property type="entry name" value="GLUCONATE OPERON TRANSCRIPTIONAL REPRESSOR"/>
    <property type="match status" value="1"/>
</dbReference>
<dbReference type="PANTHER" id="PTHR43537">
    <property type="entry name" value="TRANSCRIPTIONAL REGULATOR, GNTR FAMILY"/>
    <property type="match status" value="1"/>
</dbReference>
<dbReference type="Pfam" id="PF07729">
    <property type="entry name" value="FCD"/>
    <property type="match status" value="1"/>
</dbReference>
<evidence type="ECO:0000259" key="4">
    <source>
        <dbReference type="PROSITE" id="PS50949"/>
    </source>
</evidence>
<dbReference type="Proteomes" id="UP000186141">
    <property type="component" value="Unassembled WGS sequence"/>
</dbReference>
<organism evidence="5 6">
    <name type="scientific">Gemmobacter megaterium</name>
    <dbReference type="NCBI Taxonomy" id="1086013"/>
    <lineage>
        <taxon>Bacteria</taxon>
        <taxon>Pseudomonadati</taxon>
        <taxon>Pseudomonadota</taxon>
        <taxon>Alphaproteobacteria</taxon>
        <taxon>Rhodobacterales</taxon>
        <taxon>Paracoccaceae</taxon>
        <taxon>Gemmobacter</taxon>
    </lineage>
</organism>
<dbReference type="InterPro" id="IPR008920">
    <property type="entry name" value="TF_FadR/GntR_C"/>
</dbReference>
<dbReference type="InterPro" id="IPR036388">
    <property type="entry name" value="WH-like_DNA-bd_sf"/>
</dbReference>